<feature type="domain" description="FRG" evidence="1">
    <location>
        <begin position="33"/>
        <end position="128"/>
    </location>
</feature>
<dbReference type="AlphaFoldDB" id="A0A2Z2H4Q5"/>
<keyword evidence="3" id="KW-1185">Reference proteome</keyword>
<dbReference type="RefSeq" id="WP_086621001.1">
    <property type="nucleotide sequence ID" value="NZ_CP021323.1"/>
</dbReference>
<evidence type="ECO:0000313" key="3">
    <source>
        <dbReference type="Proteomes" id="UP000250025"/>
    </source>
</evidence>
<dbReference type="EMBL" id="CP021323">
    <property type="protein sequence ID" value="ARS52302.1"/>
    <property type="molecule type" value="Genomic_DNA"/>
</dbReference>
<name>A0A2Z2H4Q5_9GAMM</name>
<gene>
    <name evidence="2" type="ORF">B9G99_04915</name>
</gene>
<dbReference type="OrthoDB" id="9816036at2"/>
<dbReference type="Pfam" id="PF08867">
    <property type="entry name" value="FRG"/>
    <property type="match status" value="1"/>
</dbReference>
<dbReference type="InterPro" id="IPR014966">
    <property type="entry name" value="FRG-dom"/>
</dbReference>
<dbReference type="KEGG" id="kus:B9G99_04915"/>
<proteinExistence type="predicted"/>
<dbReference type="Proteomes" id="UP000250025">
    <property type="component" value="Chromosome"/>
</dbReference>
<accession>A0A2Z2H4Q5</accession>
<reference evidence="2 3" key="1">
    <citation type="journal article" date="2017" name="Int. J. Syst. Evol. Microbiol.">
        <title>Kushneria konosiri sp. nov., isolated from the Korean salt-fermented seafood Daemi-jeot.</title>
        <authorList>
            <person name="Yun J.H."/>
            <person name="Park S.K."/>
            <person name="Lee J.Y."/>
            <person name="Jung M.J."/>
            <person name="Bae J.W."/>
        </authorList>
    </citation>
    <scope>NUCLEOTIDE SEQUENCE [LARGE SCALE GENOMIC DNA]</scope>
    <source>
        <strain evidence="2 3">X49</strain>
    </source>
</reference>
<protein>
    <recommendedName>
        <fullName evidence="1">FRG domain-containing protein</fullName>
    </recommendedName>
</protein>
<evidence type="ECO:0000313" key="2">
    <source>
        <dbReference type="EMBL" id="ARS52302.1"/>
    </source>
</evidence>
<dbReference type="SMART" id="SM00901">
    <property type="entry name" value="FRG"/>
    <property type="match status" value="1"/>
</dbReference>
<evidence type="ECO:0000259" key="1">
    <source>
        <dbReference type="SMART" id="SM00901"/>
    </source>
</evidence>
<organism evidence="2 3">
    <name type="scientific">Kushneria konosiri</name>
    <dbReference type="NCBI Taxonomy" id="698828"/>
    <lineage>
        <taxon>Bacteria</taxon>
        <taxon>Pseudomonadati</taxon>
        <taxon>Pseudomonadota</taxon>
        <taxon>Gammaproteobacteria</taxon>
        <taxon>Oceanospirillales</taxon>
        <taxon>Halomonadaceae</taxon>
        <taxon>Kushneria</taxon>
    </lineage>
</organism>
<sequence>MSEIRVSDDTVHYSAGSLQELQAIFRQYRSVEGVGGWLFRGQADESWPLVPKVGRSEFDCRGGSDWAMFSIWRNKAIAYDRLPENDLECLAIAQHHGLATRLLDWSNNPLVATYFACKEKPNKDAAIYLFFPSNVIEEERFDYREEKEIKHYIPRGLAARIVRQNGRFTYHPNPRESIEFGEIGKPFIGQRLKKIIIPCADKQEIIDELNLYNINEEGIFPDLDGLSRHFNWLKAKKRV</sequence>